<dbReference type="Pfam" id="PF05685">
    <property type="entry name" value="Uma2"/>
    <property type="match status" value="1"/>
</dbReference>
<dbReference type="PANTHER" id="PTHR36558">
    <property type="entry name" value="GLR1098 PROTEIN"/>
    <property type="match status" value="1"/>
</dbReference>
<evidence type="ECO:0000313" key="3">
    <source>
        <dbReference type="Proteomes" id="UP000005778"/>
    </source>
</evidence>
<dbReference type="InterPro" id="IPR011335">
    <property type="entry name" value="Restrct_endonuc-II-like"/>
</dbReference>
<dbReference type="STRING" id="879212.DespoDRAFT_02826"/>
<dbReference type="Gene3D" id="3.90.1570.10">
    <property type="entry name" value="tt1808, chain A"/>
    <property type="match status" value="1"/>
</dbReference>
<dbReference type="InterPro" id="IPR012296">
    <property type="entry name" value="Nuclease_put_TT1808"/>
</dbReference>
<dbReference type="InterPro" id="IPR008538">
    <property type="entry name" value="Uma2"/>
</dbReference>
<feature type="domain" description="Putative restriction endonuclease" evidence="1">
    <location>
        <begin position="15"/>
        <end position="146"/>
    </location>
</feature>
<protein>
    <recommendedName>
        <fullName evidence="1">Putative restriction endonuclease domain-containing protein</fullName>
    </recommendedName>
</protein>
<gene>
    <name evidence="2" type="ORF">DespoDRAFT_02826</name>
</gene>
<dbReference type="PANTHER" id="PTHR36558:SF1">
    <property type="entry name" value="RESTRICTION ENDONUCLEASE DOMAIN-CONTAINING PROTEIN-RELATED"/>
    <property type="match status" value="1"/>
</dbReference>
<dbReference type="AlphaFoldDB" id="I5B583"/>
<accession>I5B583</accession>
<dbReference type="RefSeq" id="WP_004074248.1">
    <property type="nucleotide sequence ID" value="NZ_CM001488.1"/>
</dbReference>
<dbReference type="OrthoDB" id="5503005at2"/>
<organism evidence="2 3">
    <name type="scientific">Desulfobacter postgatei 2ac9</name>
    <dbReference type="NCBI Taxonomy" id="879212"/>
    <lineage>
        <taxon>Bacteria</taxon>
        <taxon>Pseudomonadati</taxon>
        <taxon>Thermodesulfobacteriota</taxon>
        <taxon>Desulfobacteria</taxon>
        <taxon>Desulfobacterales</taxon>
        <taxon>Desulfobacteraceae</taxon>
        <taxon>Desulfobacter</taxon>
    </lineage>
</organism>
<reference evidence="2 3" key="2">
    <citation type="submission" date="2012-02" db="EMBL/GenBank/DDBJ databases">
        <title>Improved High-Quality Draft sequence of Desulfobacter postgatei 2ac9.</title>
        <authorList>
            <consortium name="US DOE Joint Genome Institute"/>
            <person name="Lucas S."/>
            <person name="Han J."/>
            <person name="Lapidus A."/>
            <person name="Cheng J.-F."/>
            <person name="Goodwin L."/>
            <person name="Pitluck S."/>
            <person name="Peters L."/>
            <person name="Ovchinnikova G."/>
            <person name="Held B."/>
            <person name="Detter J.C."/>
            <person name="Han C."/>
            <person name="Tapia R."/>
            <person name="Land M."/>
            <person name="Hauser L."/>
            <person name="Kyrpides N."/>
            <person name="Ivanova N."/>
            <person name="Pagani I."/>
            <person name="Orellana R."/>
            <person name="Lovley D."/>
            <person name="Woyke T."/>
        </authorList>
    </citation>
    <scope>NUCLEOTIDE SEQUENCE [LARGE SCALE GENOMIC DNA]</scope>
    <source>
        <strain evidence="2 3">2ac9</strain>
    </source>
</reference>
<proteinExistence type="predicted"/>
<name>I5B583_9BACT</name>
<reference evidence="2 3" key="1">
    <citation type="submission" date="2011-09" db="EMBL/GenBank/DDBJ databases">
        <authorList>
            <consortium name="US DOE Joint Genome Institute (JGI-PGF)"/>
            <person name="Lucas S."/>
            <person name="Han J."/>
            <person name="Lapidus A."/>
            <person name="Cheng J.-F."/>
            <person name="Goodwin L."/>
            <person name="Pitluck S."/>
            <person name="Peters L."/>
            <person name="Land M.L."/>
            <person name="Hauser L."/>
            <person name="Orellana R."/>
            <person name="Lovley D."/>
            <person name="Woyke T.J."/>
        </authorList>
    </citation>
    <scope>NUCLEOTIDE SEQUENCE [LARGE SCALE GENOMIC DNA]</scope>
    <source>
        <strain evidence="2 3">2ac9</strain>
    </source>
</reference>
<keyword evidence="3" id="KW-1185">Reference proteome</keyword>
<evidence type="ECO:0000259" key="1">
    <source>
        <dbReference type="Pfam" id="PF05685"/>
    </source>
</evidence>
<evidence type="ECO:0000313" key="2">
    <source>
        <dbReference type="EMBL" id="EIM64646.1"/>
    </source>
</evidence>
<dbReference type="EMBL" id="CM001488">
    <property type="protein sequence ID" value="EIM64646.1"/>
    <property type="molecule type" value="Genomic_DNA"/>
</dbReference>
<sequence length="163" mass="18990">MSTEPQEKNIMTPGEYLALERASLDIRHEFYAGEIFAMVGASRHHNRINMNLARELGIKFKADNFRCEAFSNDMRVKIENGYVYPDIVITCGDAEFEDNEFDTLTNPVVIMEILSDSTELFDRTKKFFHYRKIPTLQEYILVSQHVISVNYNSRRTTIKIPEI</sequence>
<dbReference type="eggNOG" id="COG4636">
    <property type="taxonomic scope" value="Bacteria"/>
</dbReference>
<dbReference type="SUPFAM" id="SSF52980">
    <property type="entry name" value="Restriction endonuclease-like"/>
    <property type="match status" value="1"/>
</dbReference>
<dbReference type="CDD" id="cd06260">
    <property type="entry name" value="DUF820-like"/>
    <property type="match status" value="1"/>
</dbReference>
<dbReference type="Proteomes" id="UP000005778">
    <property type="component" value="Chromosome"/>
</dbReference>
<dbReference type="HOGENOM" id="CLU_076312_6_2_7"/>